<dbReference type="EMBL" id="JAGPXC010000003">
    <property type="protein sequence ID" value="KAH6655698.1"/>
    <property type="molecule type" value="Genomic_DNA"/>
</dbReference>
<dbReference type="InterPro" id="IPR011032">
    <property type="entry name" value="GroES-like_sf"/>
</dbReference>
<dbReference type="InterPro" id="IPR020843">
    <property type="entry name" value="ER"/>
</dbReference>
<dbReference type="InterPro" id="IPR050091">
    <property type="entry name" value="PKS_NRPS_Biosynth_Enz"/>
</dbReference>
<dbReference type="Pfam" id="PF08659">
    <property type="entry name" value="KR"/>
    <property type="match status" value="1"/>
</dbReference>
<proteinExistence type="predicted"/>
<dbReference type="SMART" id="SM00829">
    <property type="entry name" value="PKS_ER"/>
    <property type="match status" value="1"/>
</dbReference>
<evidence type="ECO:0000256" key="1">
    <source>
        <dbReference type="ARBA" id="ARBA00022450"/>
    </source>
</evidence>
<dbReference type="InterPro" id="IPR013968">
    <property type="entry name" value="PKS_KR"/>
</dbReference>
<feature type="domain" description="Ketoreductase" evidence="4">
    <location>
        <begin position="376"/>
        <end position="523"/>
    </location>
</feature>
<dbReference type="OrthoDB" id="4772647at2759"/>
<evidence type="ECO:0000259" key="4">
    <source>
        <dbReference type="SMART" id="SM00822"/>
    </source>
</evidence>
<dbReference type="SUPFAM" id="SSF50129">
    <property type="entry name" value="GroES-like"/>
    <property type="match status" value="1"/>
</dbReference>
<gene>
    <name evidence="6" type="ORF">BKA67DRAFT_675732</name>
</gene>
<dbReference type="SMART" id="SM00822">
    <property type="entry name" value="PKS_KR"/>
    <property type="match status" value="1"/>
</dbReference>
<name>A0A9P8UNZ3_9PEZI</name>
<dbReference type="GO" id="GO:0016491">
    <property type="term" value="F:oxidoreductase activity"/>
    <property type="evidence" value="ECO:0007669"/>
    <property type="project" value="UniProtKB-KW"/>
</dbReference>
<keyword evidence="2" id="KW-0597">Phosphoprotein</keyword>
<evidence type="ECO:0000313" key="7">
    <source>
        <dbReference type="Proteomes" id="UP000758603"/>
    </source>
</evidence>
<dbReference type="InterPro" id="IPR036291">
    <property type="entry name" value="NAD(P)-bd_dom_sf"/>
</dbReference>
<keyword evidence="1" id="KW-0596">Phosphopantetheine</keyword>
<accession>A0A9P8UNZ3</accession>
<dbReference type="GeneID" id="70137677"/>
<comment type="caution">
    <text evidence="6">The sequence shown here is derived from an EMBL/GenBank/DDBJ whole genome shotgun (WGS) entry which is preliminary data.</text>
</comment>
<dbReference type="SUPFAM" id="SSF51735">
    <property type="entry name" value="NAD(P)-binding Rossmann-fold domains"/>
    <property type="match status" value="1"/>
</dbReference>
<dbReference type="Proteomes" id="UP000758603">
    <property type="component" value="Unassembled WGS sequence"/>
</dbReference>
<keyword evidence="3" id="KW-0560">Oxidoreductase</keyword>
<dbReference type="GO" id="GO:0044550">
    <property type="term" value="P:secondary metabolite biosynthetic process"/>
    <property type="evidence" value="ECO:0007669"/>
    <property type="project" value="TreeGrafter"/>
</dbReference>
<dbReference type="PANTHER" id="PTHR43775">
    <property type="entry name" value="FATTY ACID SYNTHASE"/>
    <property type="match status" value="1"/>
</dbReference>
<protein>
    <recommendedName>
        <fullName evidence="8">Ketoreductase (KR) domain-containing protein</fullName>
    </recommendedName>
</protein>
<dbReference type="AlphaFoldDB" id="A0A9P8UNZ3"/>
<evidence type="ECO:0008006" key="8">
    <source>
        <dbReference type="Google" id="ProtNLM"/>
    </source>
</evidence>
<dbReference type="RefSeq" id="XP_045959963.1">
    <property type="nucleotide sequence ID" value="XM_046108786.1"/>
</dbReference>
<feature type="domain" description="Enoyl reductase (ER)" evidence="5">
    <location>
        <begin position="118"/>
        <end position="349"/>
    </location>
</feature>
<organism evidence="6 7">
    <name type="scientific">Truncatella angustata</name>
    <dbReference type="NCBI Taxonomy" id="152316"/>
    <lineage>
        <taxon>Eukaryota</taxon>
        <taxon>Fungi</taxon>
        <taxon>Dikarya</taxon>
        <taxon>Ascomycota</taxon>
        <taxon>Pezizomycotina</taxon>
        <taxon>Sordariomycetes</taxon>
        <taxon>Xylariomycetidae</taxon>
        <taxon>Amphisphaeriales</taxon>
        <taxon>Sporocadaceae</taxon>
        <taxon>Truncatella</taxon>
    </lineage>
</organism>
<sequence length="630" mass="68653">MLEPSEGGLDGAPVPGLFRVLRNEFFQITLALLDLSPTFDARIPGSADLGIDAWITSIDISVVSKDLELAEVQGDILLPRFISSSSMDTEIALTAGRARPTLKELSSSGHLPLVAGQKNVQNTAWKTDEKAYGALDPDRVEVQVADVSLTLSGSPVSELDVSHVTGHITRCGSEVTEFLEGDRVVALNGLHFKPHVRQHRSMRILIRDSTTSLGQALVHVARQTGGVEIFVAIRTPDEKALLVNKLNLSRQSVVIVNGLQDMSRLASYFSHMTHGQDLEKNIGFSYIDPAHVLQKEPERIIKFLPEVLKLIQSAGGLPEIVPTTKFEVTNLREALVWAQDTRKSGIVSIGLQPASRDVLVPVISATPALLRLDPDATYVLAGGLGSLGLRIAETMAQHGATCLVFLSRSGEDTRHTIREVEKVGRPIKGVVLCAMVLQGLAATSINVGLVTDSDHTIDGIDMENYLDRSKHMASVSTTLEKLDIAIIASMRGTVGDGEHVQVQFVYCMTDSLHPEGVDGWARDRKFIHRTAIADNRVSMPVGESSAPSTGEQLDLVFSPQKSTKIGHYTTLASHLRPSYLSQAVSALDPWSKKDLEAIHKMETKWPQDLITLYHFYASRMQKTCGHIKSG</sequence>
<dbReference type="PANTHER" id="PTHR43775:SF37">
    <property type="entry name" value="SI:DKEY-61P9.11"/>
    <property type="match status" value="1"/>
</dbReference>
<dbReference type="Gene3D" id="3.90.180.10">
    <property type="entry name" value="Medium-chain alcohol dehydrogenases, catalytic domain"/>
    <property type="match status" value="1"/>
</dbReference>
<evidence type="ECO:0000256" key="2">
    <source>
        <dbReference type="ARBA" id="ARBA00022553"/>
    </source>
</evidence>
<keyword evidence="7" id="KW-1185">Reference proteome</keyword>
<evidence type="ECO:0000256" key="3">
    <source>
        <dbReference type="ARBA" id="ARBA00023002"/>
    </source>
</evidence>
<evidence type="ECO:0000259" key="5">
    <source>
        <dbReference type="SMART" id="SM00829"/>
    </source>
</evidence>
<dbReference type="GO" id="GO:0006633">
    <property type="term" value="P:fatty acid biosynthetic process"/>
    <property type="evidence" value="ECO:0007669"/>
    <property type="project" value="TreeGrafter"/>
</dbReference>
<evidence type="ECO:0000313" key="6">
    <source>
        <dbReference type="EMBL" id="KAH6655698.1"/>
    </source>
</evidence>
<dbReference type="InterPro" id="IPR057326">
    <property type="entry name" value="KR_dom"/>
</dbReference>
<reference evidence="6" key="1">
    <citation type="journal article" date="2021" name="Nat. Commun.">
        <title>Genetic determinants of endophytism in the Arabidopsis root mycobiome.</title>
        <authorList>
            <person name="Mesny F."/>
            <person name="Miyauchi S."/>
            <person name="Thiergart T."/>
            <person name="Pickel B."/>
            <person name="Atanasova L."/>
            <person name="Karlsson M."/>
            <person name="Huettel B."/>
            <person name="Barry K.W."/>
            <person name="Haridas S."/>
            <person name="Chen C."/>
            <person name="Bauer D."/>
            <person name="Andreopoulos W."/>
            <person name="Pangilinan J."/>
            <person name="LaButti K."/>
            <person name="Riley R."/>
            <person name="Lipzen A."/>
            <person name="Clum A."/>
            <person name="Drula E."/>
            <person name="Henrissat B."/>
            <person name="Kohler A."/>
            <person name="Grigoriev I.V."/>
            <person name="Martin F.M."/>
            <person name="Hacquard S."/>
        </authorList>
    </citation>
    <scope>NUCLEOTIDE SEQUENCE</scope>
    <source>
        <strain evidence="6">MPI-SDFR-AT-0073</strain>
    </source>
</reference>
<dbReference type="GO" id="GO:0004312">
    <property type="term" value="F:fatty acid synthase activity"/>
    <property type="evidence" value="ECO:0007669"/>
    <property type="project" value="TreeGrafter"/>
</dbReference>
<dbReference type="Gene3D" id="3.40.50.720">
    <property type="entry name" value="NAD(P)-binding Rossmann-like Domain"/>
    <property type="match status" value="1"/>
</dbReference>